<dbReference type="InterPro" id="IPR004839">
    <property type="entry name" value="Aminotransferase_I/II_large"/>
</dbReference>
<comment type="caution">
    <text evidence="7">The sequence shown here is derived from an EMBL/GenBank/DDBJ whole genome shotgun (WGS) entry which is preliminary data.</text>
</comment>
<keyword evidence="4" id="KW-0456">Lyase</keyword>
<dbReference type="PANTHER" id="PTHR43525">
    <property type="entry name" value="PROTEIN MALY"/>
    <property type="match status" value="1"/>
</dbReference>
<dbReference type="Pfam" id="PF00155">
    <property type="entry name" value="Aminotran_1_2"/>
    <property type="match status" value="1"/>
</dbReference>
<comment type="cofactor">
    <cofactor evidence="1">
        <name>pyridoxal 5'-phosphate</name>
        <dbReference type="ChEBI" id="CHEBI:597326"/>
    </cofactor>
</comment>
<keyword evidence="3" id="KW-0663">Pyridoxal phosphate</keyword>
<reference evidence="7 8" key="1">
    <citation type="submission" date="2019-09" db="EMBL/GenBank/DDBJ databases">
        <title>Distinct polysaccharide growth profiles of human intestinal Prevotella copri isolates.</title>
        <authorList>
            <person name="Fehlner-Peach H."/>
            <person name="Magnabosco C."/>
            <person name="Raghavan V."/>
            <person name="Scher J.U."/>
            <person name="Tett A."/>
            <person name="Cox L.M."/>
            <person name="Gottsegen C."/>
            <person name="Watters A."/>
            <person name="Wiltshire- Gordon J.D."/>
            <person name="Segata N."/>
            <person name="Bonneau R."/>
            <person name="Littman D.R."/>
        </authorList>
    </citation>
    <scope>NUCLEOTIDE SEQUENCE [LARGE SCALE GENOMIC DNA]</scope>
    <source>
        <strain evidence="8">iAQ1173</strain>
    </source>
</reference>
<keyword evidence="7" id="KW-0808">Transferase</keyword>
<proteinExistence type="inferred from homology"/>
<dbReference type="InterPro" id="IPR051798">
    <property type="entry name" value="Class-II_PLP-Dep_Aminotrans"/>
</dbReference>
<dbReference type="InterPro" id="IPR015424">
    <property type="entry name" value="PyrdxlP-dep_Trfase"/>
</dbReference>
<dbReference type="SUPFAM" id="SSF53383">
    <property type="entry name" value="PLP-dependent transferases"/>
    <property type="match status" value="1"/>
</dbReference>
<dbReference type="CDD" id="cd00609">
    <property type="entry name" value="AAT_like"/>
    <property type="match status" value="1"/>
</dbReference>
<dbReference type="AlphaFoldDB" id="A0A6A7WB97"/>
<dbReference type="InterPro" id="IPR027619">
    <property type="entry name" value="C-S_lyase_PatB-like"/>
</dbReference>
<dbReference type="EC" id="4.4.1.13" evidence="2"/>
<evidence type="ECO:0000256" key="5">
    <source>
        <dbReference type="ARBA" id="ARBA00037974"/>
    </source>
</evidence>
<evidence type="ECO:0000313" key="7">
    <source>
        <dbReference type="EMBL" id="MQP11636.1"/>
    </source>
</evidence>
<keyword evidence="8" id="KW-1185">Reference proteome</keyword>
<dbReference type="Proteomes" id="UP000384372">
    <property type="component" value="Unassembled WGS sequence"/>
</dbReference>
<dbReference type="PANTHER" id="PTHR43525:SF1">
    <property type="entry name" value="PROTEIN MALY"/>
    <property type="match status" value="1"/>
</dbReference>
<sequence>MMKYNFDEIIDRRGTNSYKWDLVKEEGVIPMWVADMDFQTAPCVIEALQKRVAHGIFGYTLVPDSYYEAIISWFSRRHQWNIQKDWILYTSGVVPAISCCLKAICMPGEQVLVQTPVYNCFFSCIRNSGCEVIENELKRVGNCTYEIDFEDFERKCADEKTTAFLLCNPHNPAGRVWKKEELERMSNICQKHGVKVIADEIHCELIMPGYQYTPFASINEACRDNCVVLNSPSKSFNIAGLQIANIICPDASLRRRIDRAININEVCDVNPFGVIALQAAYNEGEEWLDELNQYLYENYQAVKEFFNTELPQVRVTRLEGTYLVWLDILPFELSSDEAYEKLMNDGKVFVNSGTMYGRKAGQGYLRLNIACPRQTLMQGLIRIACILSQYMDEEDLSGCPA</sequence>
<evidence type="ECO:0000256" key="2">
    <source>
        <dbReference type="ARBA" id="ARBA00012224"/>
    </source>
</evidence>
<dbReference type="RefSeq" id="WP_367383915.1">
    <property type="nucleotide sequence ID" value="NZ_VZAD01000056.1"/>
</dbReference>
<dbReference type="EMBL" id="VZAD01000056">
    <property type="protein sequence ID" value="MQP11636.1"/>
    <property type="molecule type" value="Genomic_DNA"/>
</dbReference>
<name>A0A6A7WB97_9BACT</name>
<protein>
    <recommendedName>
        <fullName evidence="2">cysteine-S-conjugate beta-lyase</fullName>
        <ecNumber evidence="2">4.4.1.13</ecNumber>
    </recommendedName>
</protein>
<evidence type="ECO:0000259" key="6">
    <source>
        <dbReference type="Pfam" id="PF00155"/>
    </source>
</evidence>
<dbReference type="InterPro" id="IPR015422">
    <property type="entry name" value="PyrdxlP-dep_Trfase_small"/>
</dbReference>
<dbReference type="GO" id="GO:0030170">
    <property type="term" value="F:pyridoxal phosphate binding"/>
    <property type="evidence" value="ECO:0007669"/>
    <property type="project" value="InterPro"/>
</dbReference>
<comment type="similarity">
    <text evidence="5">Belongs to the class-II pyridoxal-phosphate-dependent aminotransferase family. MalY/PatB cystathionine beta-lyase subfamily.</text>
</comment>
<accession>A0A6A7WB97</accession>
<dbReference type="NCBIfam" id="TIGR04350">
    <property type="entry name" value="C_S_lyase_PatB"/>
    <property type="match status" value="1"/>
</dbReference>
<dbReference type="Gene3D" id="3.90.1150.10">
    <property type="entry name" value="Aspartate Aminotransferase, domain 1"/>
    <property type="match status" value="1"/>
</dbReference>
<gene>
    <name evidence="7" type="ORF">F7D20_06605</name>
</gene>
<feature type="domain" description="Aminotransferase class I/classII large" evidence="6">
    <location>
        <begin position="33"/>
        <end position="378"/>
    </location>
</feature>
<evidence type="ECO:0000313" key="8">
    <source>
        <dbReference type="Proteomes" id="UP000384372"/>
    </source>
</evidence>
<dbReference type="GO" id="GO:0008483">
    <property type="term" value="F:transaminase activity"/>
    <property type="evidence" value="ECO:0007669"/>
    <property type="project" value="UniProtKB-KW"/>
</dbReference>
<evidence type="ECO:0000256" key="1">
    <source>
        <dbReference type="ARBA" id="ARBA00001933"/>
    </source>
</evidence>
<keyword evidence="7" id="KW-0032">Aminotransferase</keyword>
<evidence type="ECO:0000256" key="4">
    <source>
        <dbReference type="ARBA" id="ARBA00023239"/>
    </source>
</evidence>
<dbReference type="GO" id="GO:0047804">
    <property type="term" value="F:cysteine-S-conjugate beta-lyase activity"/>
    <property type="evidence" value="ECO:0007669"/>
    <property type="project" value="UniProtKB-EC"/>
</dbReference>
<dbReference type="Gene3D" id="3.40.640.10">
    <property type="entry name" value="Type I PLP-dependent aspartate aminotransferase-like (Major domain)"/>
    <property type="match status" value="1"/>
</dbReference>
<dbReference type="InterPro" id="IPR015421">
    <property type="entry name" value="PyrdxlP-dep_Trfase_major"/>
</dbReference>
<evidence type="ECO:0000256" key="3">
    <source>
        <dbReference type="ARBA" id="ARBA00022898"/>
    </source>
</evidence>
<organism evidence="7 8">
    <name type="scientific">Segatella copri</name>
    <dbReference type="NCBI Taxonomy" id="165179"/>
    <lineage>
        <taxon>Bacteria</taxon>
        <taxon>Pseudomonadati</taxon>
        <taxon>Bacteroidota</taxon>
        <taxon>Bacteroidia</taxon>
        <taxon>Bacteroidales</taxon>
        <taxon>Prevotellaceae</taxon>
        <taxon>Segatella</taxon>
    </lineage>
</organism>